<dbReference type="Proteomes" id="UP001500552">
    <property type="component" value="Unassembled WGS sequence"/>
</dbReference>
<organism evidence="1 2">
    <name type="scientific">Pontibacter saemangeumensis</name>
    <dbReference type="NCBI Taxonomy" id="1084525"/>
    <lineage>
        <taxon>Bacteria</taxon>
        <taxon>Pseudomonadati</taxon>
        <taxon>Bacteroidota</taxon>
        <taxon>Cytophagia</taxon>
        <taxon>Cytophagales</taxon>
        <taxon>Hymenobacteraceae</taxon>
        <taxon>Pontibacter</taxon>
    </lineage>
</organism>
<protein>
    <submittedName>
        <fullName evidence="1">Uncharacterized protein</fullName>
    </submittedName>
</protein>
<evidence type="ECO:0000313" key="1">
    <source>
        <dbReference type="EMBL" id="GAA4434621.1"/>
    </source>
</evidence>
<name>A0ABP8LR64_9BACT</name>
<reference evidence="2" key="1">
    <citation type="journal article" date="2019" name="Int. J. Syst. Evol. Microbiol.">
        <title>The Global Catalogue of Microorganisms (GCM) 10K type strain sequencing project: providing services to taxonomists for standard genome sequencing and annotation.</title>
        <authorList>
            <consortium name="The Broad Institute Genomics Platform"/>
            <consortium name="The Broad Institute Genome Sequencing Center for Infectious Disease"/>
            <person name="Wu L."/>
            <person name="Ma J."/>
        </authorList>
    </citation>
    <scope>NUCLEOTIDE SEQUENCE [LARGE SCALE GENOMIC DNA]</scope>
    <source>
        <strain evidence="2">JCM 17926</strain>
    </source>
</reference>
<gene>
    <name evidence="1" type="ORF">GCM10023188_25750</name>
</gene>
<comment type="caution">
    <text evidence="1">The sequence shown here is derived from an EMBL/GenBank/DDBJ whole genome shotgun (WGS) entry which is preliminary data.</text>
</comment>
<proteinExistence type="predicted"/>
<dbReference type="RefSeq" id="WP_345159604.1">
    <property type="nucleotide sequence ID" value="NZ_BAABHC010000014.1"/>
</dbReference>
<evidence type="ECO:0000313" key="2">
    <source>
        <dbReference type="Proteomes" id="UP001500552"/>
    </source>
</evidence>
<accession>A0ABP8LR64</accession>
<sequence length="78" mass="9287">MEKSYMEHYIKLERNDVYLVYVGWRTRARRLLVKVVDQEEMDHIGCEIVGGETTVKTLSVGTRLTINRIWFRAQNKQN</sequence>
<dbReference type="EMBL" id="BAABHC010000014">
    <property type="protein sequence ID" value="GAA4434621.1"/>
    <property type="molecule type" value="Genomic_DNA"/>
</dbReference>
<keyword evidence="2" id="KW-1185">Reference proteome</keyword>